<evidence type="ECO:0000256" key="1">
    <source>
        <dbReference type="SAM" id="MobiDB-lite"/>
    </source>
</evidence>
<dbReference type="PANTHER" id="PTHR11439:SF465">
    <property type="entry name" value="REVERSE TRANSCRIPTASE TY1_COPIA-TYPE DOMAIN-CONTAINING PROTEIN"/>
    <property type="match status" value="1"/>
</dbReference>
<reference evidence="3" key="2">
    <citation type="journal article" date="2024" name="Plant">
        <title>Genomic evolution and insights into agronomic trait innovations of Sesamum species.</title>
        <authorList>
            <person name="Miao H."/>
            <person name="Wang L."/>
            <person name="Qu L."/>
            <person name="Liu H."/>
            <person name="Sun Y."/>
            <person name="Le M."/>
            <person name="Wang Q."/>
            <person name="Wei S."/>
            <person name="Zheng Y."/>
            <person name="Lin W."/>
            <person name="Duan Y."/>
            <person name="Cao H."/>
            <person name="Xiong S."/>
            <person name="Wang X."/>
            <person name="Wei L."/>
            <person name="Li C."/>
            <person name="Ma Q."/>
            <person name="Ju M."/>
            <person name="Zhao R."/>
            <person name="Li G."/>
            <person name="Mu C."/>
            <person name="Tian Q."/>
            <person name="Mei H."/>
            <person name="Zhang T."/>
            <person name="Gao T."/>
            <person name="Zhang H."/>
        </authorList>
    </citation>
    <scope>NUCLEOTIDE SEQUENCE</scope>
    <source>
        <strain evidence="3">KEN1</strain>
    </source>
</reference>
<feature type="compositionally biased region" description="Pro residues" evidence="1">
    <location>
        <begin position="47"/>
        <end position="68"/>
    </location>
</feature>
<feature type="region of interest" description="Disordered" evidence="1">
    <location>
        <begin position="19"/>
        <end position="73"/>
    </location>
</feature>
<proteinExistence type="predicted"/>
<reference evidence="3" key="1">
    <citation type="submission" date="2020-06" db="EMBL/GenBank/DDBJ databases">
        <authorList>
            <person name="Li T."/>
            <person name="Hu X."/>
            <person name="Zhang T."/>
            <person name="Song X."/>
            <person name="Zhang H."/>
            <person name="Dai N."/>
            <person name="Sheng W."/>
            <person name="Hou X."/>
            <person name="Wei L."/>
        </authorList>
    </citation>
    <scope>NUCLEOTIDE SEQUENCE</scope>
    <source>
        <strain evidence="3">KEN1</strain>
        <tissue evidence="3">Leaf</tissue>
    </source>
</reference>
<accession>A0AAW2ULI0</accession>
<dbReference type="InterPro" id="IPR043502">
    <property type="entry name" value="DNA/RNA_pol_sf"/>
</dbReference>
<dbReference type="Pfam" id="PF07727">
    <property type="entry name" value="RVT_2"/>
    <property type="match status" value="1"/>
</dbReference>
<comment type="caution">
    <text evidence="3">The sequence shown here is derived from an EMBL/GenBank/DDBJ whole genome shotgun (WGS) entry which is preliminary data.</text>
</comment>
<protein>
    <submittedName>
        <fullName evidence="3">Retrovirus-related Pol polyprotein from transposon RE1</fullName>
    </submittedName>
</protein>
<dbReference type="InterPro" id="IPR013103">
    <property type="entry name" value="RVT_2"/>
</dbReference>
<feature type="compositionally biased region" description="Low complexity" evidence="1">
    <location>
        <begin position="19"/>
        <end position="31"/>
    </location>
</feature>
<organism evidence="3">
    <name type="scientific">Sesamum latifolium</name>
    <dbReference type="NCBI Taxonomy" id="2727402"/>
    <lineage>
        <taxon>Eukaryota</taxon>
        <taxon>Viridiplantae</taxon>
        <taxon>Streptophyta</taxon>
        <taxon>Embryophyta</taxon>
        <taxon>Tracheophyta</taxon>
        <taxon>Spermatophyta</taxon>
        <taxon>Magnoliopsida</taxon>
        <taxon>eudicotyledons</taxon>
        <taxon>Gunneridae</taxon>
        <taxon>Pentapetalae</taxon>
        <taxon>asterids</taxon>
        <taxon>lamiids</taxon>
        <taxon>Lamiales</taxon>
        <taxon>Pedaliaceae</taxon>
        <taxon>Sesamum</taxon>
    </lineage>
</organism>
<sequence length="436" mass="48544">MILHSRYVFHEGVFPFESTSAPLPTTTSPSPIEYYDDDPPTNLSLPDTPPPTLSSPAPQRSPSPPLYIPPSGDHRECHRGHHGLVTMNLKIMLKLVKMRSGLRLCNKNLMPWLKLNAEESVQRHKARLVAKGYNQIEGIDYFDSFSPVAKTIAVRVLMAIAAAKGWPLLQLDVNAFLHVYVDDILLTGSSKDELIAVKAHLDHLFTIKDLGYAKYFLGLELARSDHGIWVKLTADDGAILPNPGAYMRLVGRLIYLDFTRPDVSFIGSSSLDLFFPSHNTLQPSILQMSHGPPALILVLHHSMSAAVCEFLWLSYLLRDLHIPFQMPVSFLCHNKAAIHITSNPIFHERTKHLDIDCHLVHDQFKCGFIQPFNLPDRDQWPIFSLNLPLLVILLVSSSSCASCPKLHLGRGKGGAIDELAIVVALVCCSGFIVNNH</sequence>
<dbReference type="AlphaFoldDB" id="A0AAW2ULI0"/>
<dbReference type="EMBL" id="JACGWN010000012">
    <property type="protein sequence ID" value="KAL0417212.1"/>
    <property type="molecule type" value="Genomic_DNA"/>
</dbReference>
<dbReference type="SUPFAM" id="SSF56672">
    <property type="entry name" value="DNA/RNA polymerases"/>
    <property type="match status" value="1"/>
</dbReference>
<gene>
    <name evidence="3" type="ORF">Slati_3553100</name>
</gene>
<evidence type="ECO:0000313" key="3">
    <source>
        <dbReference type="EMBL" id="KAL0417212.1"/>
    </source>
</evidence>
<name>A0AAW2ULI0_9LAMI</name>
<dbReference type="CDD" id="cd09272">
    <property type="entry name" value="RNase_HI_RT_Ty1"/>
    <property type="match status" value="1"/>
</dbReference>
<dbReference type="PANTHER" id="PTHR11439">
    <property type="entry name" value="GAG-POL-RELATED RETROTRANSPOSON"/>
    <property type="match status" value="1"/>
</dbReference>
<evidence type="ECO:0000259" key="2">
    <source>
        <dbReference type="Pfam" id="PF07727"/>
    </source>
</evidence>
<feature type="domain" description="Reverse transcriptase Ty1/copia-type" evidence="2">
    <location>
        <begin position="95"/>
        <end position="178"/>
    </location>
</feature>